<reference evidence="10" key="1">
    <citation type="journal article" date="2019" name="Int. J. Syst. Evol. Microbiol.">
        <title>The Global Catalogue of Microorganisms (GCM) 10K type strain sequencing project: providing services to taxonomists for standard genome sequencing and annotation.</title>
        <authorList>
            <consortium name="The Broad Institute Genomics Platform"/>
            <consortium name="The Broad Institute Genome Sequencing Center for Infectious Disease"/>
            <person name="Wu L."/>
            <person name="Ma J."/>
        </authorList>
    </citation>
    <scope>NUCLEOTIDE SEQUENCE [LARGE SCALE GENOMIC DNA]</scope>
    <source>
        <strain evidence="10">JCM 4816</strain>
    </source>
</reference>
<accession>A0ABP6TQD5</accession>
<evidence type="ECO:0000313" key="10">
    <source>
        <dbReference type="Proteomes" id="UP001501455"/>
    </source>
</evidence>
<name>A0ABP6TQD5_9ACTN</name>
<keyword evidence="6" id="KW-0418">Kinase</keyword>
<protein>
    <recommendedName>
        <fullName evidence="3">gluconokinase</fullName>
        <ecNumber evidence="3">2.7.1.12</ecNumber>
    </recommendedName>
</protein>
<dbReference type="EC" id="2.7.1.12" evidence="3"/>
<keyword evidence="7" id="KW-0067">ATP-binding</keyword>
<comment type="caution">
    <text evidence="9">The sequence shown here is derived from an EMBL/GenBank/DDBJ whole genome shotgun (WGS) entry which is preliminary data.</text>
</comment>
<keyword evidence="5" id="KW-0547">Nucleotide-binding</keyword>
<dbReference type="PANTHER" id="PTHR43442">
    <property type="entry name" value="GLUCONOKINASE-RELATED"/>
    <property type="match status" value="1"/>
</dbReference>
<evidence type="ECO:0000313" key="9">
    <source>
        <dbReference type="EMBL" id="GAA3496636.1"/>
    </source>
</evidence>
<evidence type="ECO:0000256" key="6">
    <source>
        <dbReference type="ARBA" id="ARBA00022777"/>
    </source>
</evidence>
<dbReference type="Gene3D" id="3.40.50.300">
    <property type="entry name" value="P-loop containing nucleotide triphosphate hydrolases"/>
    <property type="match status" value="1"/>
</dbReference>
<dbReference type="EMBL" id="BAAAXF010000025">
    <property type="protein sequence ID" value="GAA3496636.1"/>
    <property type="molecule type" value="Genomic_DNA"/>
</dbReference>
<organism evidence="9 10">
    <name type="scientific">Streptomyces prasinosporus</name>
    <dbReference type="NCBI Taxonomy" id="68256"/>
    <lineage>
        <taxon>Bacteria</taxon>
        <taxon>Bacillati</taxon>
        <taxon>Actinomycetota</taxon>
        <taxon>Actinomycetes</taxon>
        <taxon>Kitasatosporales</taxon>
        <taxon>Streptomycetaceae</taxon>
        <taxon>Streptomyces</taxon>
        <taxon>Streptomyces albogriseolus group</taxon>
    </lineage>
</organism>
<keyword evidence="4" id="KW-0808">Transferase</keyword>
<dbReference type="Proteomes" id="UP001501455">
    <property type="component" value="Unassembled WGS sequence"/>
</dbReference>
<dbReference type="PANTHER" id="PTHR43442:SF3">
    <property type="entry name" value="GLUCONOKINASE-RELATED"/>
    <property type="match status" value="1"/>
</dbReference>
<dbReference type="SUPFAM" id="SSF52540">
    <property type="entry name" value="P-loop containing nucleoside triphosphate hydrolases"/>
    <property type="match status" value="1"/>
</dbReference>
<gene>
    <name evidence="9" type="ORF">GCM10019016_037370</name>
</gene>
<evidence type="ECO:0000256" key="8">
    <source>
        <dbReference type="ARBA" id="ARBA00048090"/>
    </source>
</evidence>
<keyword evidence="10" id="KW-1185">Reference proteome</keyword>
<evidence type="ECO:0000256" key="3">
    <source>
        <dbReference type="ARBA" id="ARBA00012054"/>
    </source>
</evidence>
<evidence type="ECO:0000256" key="5">
    <source>
        <dbReference type="ARBA" id="ARBA00022741"/>
    </source>
</evidence>
<comment type="pathway">
    <text evidence="1">Carbohydrate acid metabolism.</text>
</comment>
<comment type="catalytic activity">
    <reaction evidence="8">
        <text>D-gluconate + ATP = 6-phospho-D-gluconate + ADP + H(+)</text>
        <dbReference type="Rhea" id="RHEA:19433"/>
        <dbReference type="ChEBI" id="CHEBI:15378"/>
        <dbReference type="ChEBI" id="CHEBI:18391"/>
        <dbReference type="ChEBI" id="CHEBI:30616"/>
        <dbReference type="ChEBI" id="CHEBI:58759"/>
        <dbReference type="ChEBI" id="CHEBI:456216"/>
        <dbReference type="EC" id="2.7.1.12"/>
    </reaction>
</comment>
<comment type="similarity">
    <text evidence="2">Belongs to the gluconokinase GntK/GntV family.</text>
</comment>
<dbReference type="InterPro" id="IPR006001">
    <property type="entry name" value="Therm_gnt_kin"/>
</dbReference>
<sequence>MISGSALRRAYRERVRERAPGIVFVHLAGDRELIEERLARRQGHFMRRELLELEPLEPDEAGVTVDVSGPPEEVTDRVVAALRDLWDSAAER</sequence>
<evidence type="ECO:0000256" key="4">
    <source>
        <dbReference type="ARBA" id="ARBA00022679"/>
    </source>
</evidence>
<evidence type="ECO:0000256" key="1">
    <source>
        <dbReference type="ARBA" id="ARBA00004761"/>
    </source>
</evidence>
<evidence type="ECO:0000256" key="7">
    <source>
        <dbReference type="ARBA" id="ARBA00022840"/>
    </source>
</evidence>
<proteinExistence type="inferred from homology"/>
<evidence type="ECO:0000256" key="2">
    <source>
        <dbReference type="ARBA" id="ARBA00008420"/>
    </source>
</evidence>
<dbReference type="InterPro" id="IPR027417">
    <property type="entry name" value="P-loop_NTPase"/>
</dbReference>